<evidence type="ECO:0000313" key="2">
    <source>
        <dbReference type="Proteomes" id="UP001217089"/>
    </source>
</evidence>
<dbReference type="EMBL" id="JARBDR010000921">
    <property type="protein sequence ID" value="KAJ8298826.1"/>
    <property type="molecule type" value="Genomic_DNA"/>
</dbReference>
<dbReference type="Proteomes" id="UP001217089">
    <property type="component" value="Unassembled WGS sequence"/>
</dbReference>
<protein>
    <submittedName>
        <fullName evidence="1">Uncharacterized protein</fullName>
    </submittedName>
</protein>
<gene>
    <name evidence="1" type="ORF">KUTeg_022886</name>
</gene>
<name>A0ABQ9E505_TEGGR</name>
<evidence type="ECO:0000313" key="1">
    <source>
        <dbReference type="EMBL" id="KAJ8298826.1"/>
    </source>
</evidence>
<proteinExistence type="predicted"/>
<keyword evidence="2" id="KW-1185">Reference proteome</keyword>
<reference evidence="1 2" key="1">
    <citation type="submission" date="2022-12" db="EMBL/GenBank/DDBJ databases">
        <title>Chromosome-level genome of Tegillarca granosa.</title>
        <authorList>
            <person name="Kim J."/>
        </authorList>
    </citation>
    <scope>NUCLEOTIDE SEQUENCE [LARGE SCALE GENOMIC DNA]</scope>
    <source>
        <strain evidence="1">Teg-2019</strain>
        <tissue evidence="1">Adductor muscle</tissue>
    </source>
</reference>
<organism evidence="1 2">
    <name type="scientific">Tegillarca granosa</name>
    <name type="common">Malaysian cockle</name>
    <name type="synonym">Anadara granosa</name>
    <dbReference type="NCBI Taxonomy" id="220873"/>
    <lineage>
        <taxon>Eukaryota</taxon>
        <taxon>Metazoa</taxon>
        <taxon>Spiralia</taxon>
        <taxon>Lophotrochozoa</taxon>
        <taxon>Mollusca</taxon>
        <taxon>Bivalvia</taxon>
        <taxon>Autobranchia</taxon>
        <taxon>Pteriomorphia</taxon>
        <taxon>Arcoida</taxon>
        <taxon>Arcoidea</taxon>
        <taxon>Arcidae</taxon>
        <taxon>Tegillarca</taxon>
    </lineage>
</organism>
<accession>A0ABQ9E505</accession>
<comment type="caution">
    <text evidence="1">The sequence shown here is derived from an EMBL/GenBank/DDBJ whole genome shotgun (WGS) entry which is preliminary data.</text>
</comment>
<sequence length="111" mass="12665">MKDGQSVEEGQKIAEDLMQKLGVDNSDISKTADQKRAMLRIYNVQIPGVDIDYHWQQSGLEREYNIYTVTVHYTMDNNTESSTILSDSSPQNLNVKLYDATFVEITQLSIM</sequence>